<protein>
    <submittedName>
        <fullName evidence="2">Uncharacterized protein</fullName>
    </submittedName>
</protein>
<reference evidence="3" key="1">
    <citation type="submission" date="2018-09" db="EMBL/GenBank/DDBJ databases">
        <title>Paracoccus onubensis nov. sp. a moderate halophilic bacterium isolated from Gruta de las Maravillas (Aracena, Spain).</title>
        <authorList>
            <person name="Jurado V."/>
            <person name="Gutierrez-Patricio S."/>
            <person name="Gonzalez-Pimentel J.L."/>
            <person name="Miller A.Z."/>
            <person name="Laiz L."/>
            <person name="Saiz-Jimenez C."/>
        </authorList>
    </citation>
    <scope>NUCLEOTIDE SEQUENCE [LARGE SCALE GENOMIC DNA]</scope>
    <source>
        <strain evidence="3">DSM 26381</strain>
    </source>
</reference>
<evidence type="ECO:0000313" key="2">
    <source>
        <dbReference type="EMBL" id="RJL21549.1"/>
    </source>
</evidence>
<sequence length="62" mass="6861">MAQFGRKVQIGGPEAPWHRGSGMSPGRSLAEFRPMSRAPPMQRLMFGALPHILRPDSDQETS</sequence>
<dbReference type="EMBL" id="QZEW01000004">
    <property type="protein sequence ID" value="RJL21549.1"/>
    <property type="molecule type" value="Genomic_DNA"/>
</dbReference>
<evidence type="ECO:0000313" key="3">
    <source>
        <dbReference type="Proteomes" id="UP000283587"/>
    </source>
</evidence>
<feature type="region of interest" description="Disordered" evidence="1">
    <location>
        <begin position="1"/>
        <end position="27"/>
    </location>
</feature>
<proteinExistence type="predicted"/>
<name>A0A419AC88_9RHOB</name>
<organism evidence="2 3">
    <name type="scientific">Paracoccus siganidrum</name>
    <dbReference type="NCBI Taxonomy" id="1276757"/>
    <lineage>
        <taxon>Bacteria</taxon>
        <taxon>Pseudomonadati</taxon>
        <taxon>Pseudomonadota</taxon>
        <taxon>Alphaproteobacteria</taxon>
        <taxon>Rhodobacterales</taxon>
        <taxon>Paracoccaceae</taxon>
        <taxon>Paracoccus</taxon>
    </lineage>
</organism>
<evidence type="ECO:0000256" key="1">
    <source>
        <dbReference type="SAM" id="MobiDB-lite"/>
    </source>
</evidence>
<dbReference type="AlphaFoldDB" id="A0A419AC88"/>
<dbReference type="Proteomes" id="UP000283587">
    <property type="component" value="Unassembled WGS sequence"/>
</dbReference>
<comment type="caution">
    <text evidence="2">The sequence shown here is derived from an EMBL/GenBank/DDBJ whole genome shotgun (WGS) entry which is preliminary data.</text>
</comment>
<gene>
    <name evidence="2" type="ORF">D3P05_01380</name>
</gene>
<accession>A0A419AC88</accession>
<keyword evidence="3" id="KW-1185">Reference proteome</keyword>